<dbReference type="EnsemblPlants" id="PGSC0003DMT400005089">
    <property type="protein sequence ID" value="PGSC0003DMT400005089"/>
    <property type="gene ID" value="PGSC0003DMG400002015"/>
</dbReference>
<dbReference type="Gramene" id="PGSC0003DMT400005089">
    <property type="protein sequence ID" value="PGSC0003DMT400005089"/>
    <property type="gene ID" value="PGSC0003DMG400002015"/>
</dbReference>
<proteinExistence type="predicted"/>
<dbReference type="AlphaFoldDB" id="M0ZPG6"/>
<organism evidence="1 2">
    <name type="scientific">Solanum tuberosum</name>
    <name type="common">Potato</name>
    <dbReference type="NCBI Taxonomy" id="4113"/>
    <lineage>
        <taxon>Eukaryota</taxon>
        <taxon>Viridiplantae</taxon>
        <taxon>Streptophyta</taxon>
        <taxon>Embryophyta</taxon>
        <taxon>Tracheophyta</taxon>
        <taxon>Spermatophyta</taxon>
        <taxon>Magnoliopsida</taxon>
        <taxon>eudicotyledons</taxon>
        <taxon>Gunneridae</taxon>
        <taxon>Pentapetalae</taxon>
        <taxon>asterids</taxon>
        <taxon>lamiids</taxon>
        <taxon>Solanales</taxon>
        <taxon>Solanaceae</taxon>
        <taxon>Solanoideae</taxon>
        <taxon>Solaneae</taxon>
        <taxon>Solanum</taxon>
    </lineage>
</organism>
<gene>
    <name evidence="1" type="primary">LOC102601365</name>
</gene>
<reference evidence="2" key="1">
    <citation type="journal article" date="2011" name="Nature">
        <title>Genome sequence and analysis of the tuber crop potato.</title>
        <authorList>
            <consortium name="The Potato Genome Sequencing Consortium"/>
        </authorList>
    </citation>
    <scope>NUCLEOTIDE SEQUENCE [LARGE SCALE GENOMIC DNA]</scope>
    <source>
        <strain evidence="2">cv. DM1-3 516 R44</strain>
    </source>
</reference>
<name>M0ZPG6_SOLTU</name>
<reference evidence="1" key="2">
    <citation type="submission" date="2015-06" db="UniProtKB">
        <authorList>
            <consortium name="EnsemblPlants"/>
        </authorList>
    </citation>
    <scope>IDENTIFICATION</scope>
    <source>
        <strain evidence="1">DM1-3 516 R44</strain>
    </source>
</reference>
<protein>
    <submittedName>
        <fullName evidence="1">Uncharacterized protein</fullName>
    </submittedName>
</protein>
<dbReference type="ExpressionAtlas" id="M0ZPG6">
    <property type="expression patterns" value="baseline"/>
</dbReference>
<dbReference type="Proteomes" id="UP000011115">
    <property type="component" value="Unassembled WGS sequence"/>
</dbReference>
<sequence length="63" mass="7170">MKLQPQYFLLETFVLTTSSSGFPLSICNCSFTFLCFFLSPKRENGAYQGSTDDIIYDFSKCSM</sequence>
<dbReference type="HOGENOM" id="CLU_2890289_0_0_1"/>
<dbReference type="OrthoDB" id="5837849at2759"/>
<accession>M0ZPG6</accession>
<keyword evidence="2" id="KW-1185">Reference proteome</keyword>
<evidence type="ECO:0000313" key="2">
    <source>
        <dbReference type="Proteomes" id="UP000011115"/>
    </source>
</evidence>
<evidence type="ECO:0000313" key="1">
    <source>
        <dbReference type="EnsemblPlants" id="PGSC0003DMT400005089"/>
    </source>
</evidence>